<dbReference type="AlphaFoldDB" id="A0A1S9I4S1"/>
<dbReference type="Proteomes" id="UP000190206">
    <property type="component" value="Unassembled WGS sequence"/>
</dbReference>
<evidence type="ECO:0008006" key="6">
    <source>
        <dbReference type="Google" id="ProtNLM"/>
    </source>
</evidence>
<proteinExistence type="predicted"/>
<dbReference type="STRING" id="1962263.BS637_06180"/>
<dbReference type="RefSeq" id="WP_235838168.1">
    <property type="nucleotide sequence ID" value="NZ_JADPGM010000009.1"/>
</dbReference>
<evidence type="ECO:0000256" key="1">
    <source>
        <dbReference type="SAM" id="Phobius"/>
    </source>
</evidence>
<feature type="transmembrane region" description="Helical" evidence="1">
    <location>
        <begin position="31"/>
        <end position="51"/>
    </location>
</feature>
<reference evidence="3 5" key="2">
    <citation type="submission" date="2016-12" db="EMBL/GenBank/DDBJ databases">
        <title>Clostridium tepidum sp. nov., a close relative of Clostridium sporogenes and Clostridium botulinum Group I.</title>
        <authorList>
            <person name="Dobritsa A.P."/>
            <person name="Kutumbaka K.K."/>
            <person name="Werner K."/>
            <person name="Wiedmann M."/>
            <person name="Asmus A."/>
            <person name="Samadpour M."/>
        </authorList>
    </citation>
    <scope>NUCLEOTIDE SEQUENCE [LARGE SCALE GENOMIC DNA]</scope>
    <source>
        <strain evidence="3 5">IEH 97212</strain>
    </source>
</reference>
<protein>
    <recommendedName>
        <fullName evidence="6">ABC transporter permease</fullName>
    </recommendedName>
</protein>
<keyword evidence="1" id="KW-0812">Transmembrane</keyword>
<dbReference type="EMBL" id="MRAE01000020">
    <property type="protein sequence ID" value="OOO65255.1"/>
    <property type="molecule type" value="Genomic_DNA"/>
</dbReference>
<gene>
    <name evidence="2" type="ORF">BS637_06180</name>
    <name evidence="3" type="ORF">BS638_08945</name>
</gene>
<feature type="transmembrane region" description="Helical" evidence="1">
    <location>
        <begin position="151"/>
        <end position="169"/>
    </location>
</feature>
<evidence type="ECO:0000313" key="3">
    <source>
        <dbReference type="EMBL" id="OOO65255.1"/>
    </source>
</evidence>
<comment type="caution">
    <text evidence="3">The sequence shown here is derived from an EMBL/GenBank/DDBJ whole genome shotgun (WGS) entry which is preliminary data.</text>
</comment>
<keyword evidence="1" id="KW-1133">Transmembrane helix</keyword>
<dbReference type="EMBL" id="MRAD01000005">
    <property type="protein sequence ID" value="OOO62428.1"/>
    <property type="molecule type" value="Genomic_DNA"/>
</dbReference>
<feature type="transmembrane region" description="Helical" evidence="1">
    <location>
        <begin position="71"/>
        <end position="93"/>
    </location>
</feature>
<reference evidence="2 4" key="1">
    <citation type="submission" date="2016-12" db="EMBL/GenBank/DDBJ databases">
        <title>Clostridium tepidum sp. nov., a close relative of Clostridium sporogenes and Clostridium botulinum Group I.</title>
        <authorList>
            <person name="Dobritsa A.P."/>
            <person name="Kutumbaka K."/>
            <person name="Werner K."/>
            <person name="Samadpour M."/>
        </authorList>
    </citation>
    <scope>NUCLEOTIDE SEQUENCE [LARGE SCALE GENOMIC DNA]</scope>
    <source>
        <strain evidence="2 4">PE</strain>
    </source>
</reference>
<feature type="transmembrane region" description="Helical" evidence="1">
    <location>
        <begin position="113"/>
        <end position="131"/>
    </location>
</feature>
<organism evidence="3 5">
    <name type="scientific">Clostridium tepidum</name>
    <dbReference type="NCBI Taxonomy" id="1962263"/>
    <lineage>
        <taxon>Bacteria</taxon>
        <taxon>Bacillati</taxon>
        <taxon>Bacillota</taxon>
        <taxon>Clostridia</taxon>
        <taxon>Eubacteriales</taxon>
        <taxon>Clostridiaceae</taxon>
        <taxon>Clostridium</taxon>
    </lineage>
</organism>
<evidence type="ECO:0000313" key="5">
    <source>
        <dbReference type="Proteomes" id="UP000190256"/>
    </source>
</evidence>
<keyword evidence="4" id="KW-1185">Reference proteome</keyword>
<name>A0A1S9I4S1_9CLOT</name>
<keyword evidence="1" id="KW-0472">Membrane</keyword>
<sequence length="175" mass="20597">MNELFRIYGVSKIENNKAEIIDKVNSKNLKYIYILFSILSLLVLYDILNSYKKIGIKKLVGYSNLDIWKEVILKFMIIQISSMIISTVFMIIFLVDKYNSAYLKFLKKLGLNYFFITIAIMIIISIPYVYIQTIKMSSILKNRRQTKEILIFNNLIKVGLIILLNIQNMNYNKLK</sequence>
<dbReference type="Proteomes" id="UP000190256">
    <property type="component" value="Unassembled WGS sequence"/>
</dbReference>
<evidence type="ECO:0000313" key="4">
    <source>
        <dbReference type="Proteomes" id="UP000190206"/>
    </source>
</evidence>
<accession>A0A1S9I4S1</accession>
<evidence type="ECO:0000313" key="2">
    <source>
        <dbReference type="EMBL" id="OOO62428.1"/>
    </source>
</evidence>